<dbReference type="Proteomes" id="UP000031643">
    <property type="component" value="Chromosome"/>
</dbReference>
<proteinExistence type="predicted"/>
<dbReference type="EMBL" id="AP014648">
    <property type="protein sequence ID" value="BAQ18195.1"/>
    <property type="molecule type" value="Genomic_DNA"/>
</dbReference>
<keyword evidence="1" id="KW-0812">Transmembrane</keyword>
<dbReference type="KEGG" id="mcg:GL4_2761"/>
<feature type="transmembrane region" description="Helical" evidence="1">
    <location>
        <begin position="38"/>
        <end position="60"/>
    </location>
</feature>
<evidence type="ECO:0000256" key="1">
    <source>
        <dbReference type="SAM" id="Phobius"/>
    </source>
</evidence>
<keyword evidence="1" id="KW-0472">Membrane</keyword>
<dbReference type="RefSeq" id="WP_045368250.1">
    <property type="nucleotide sequence ID" value="NZ_AP014648.1"/>
</dbReference>
<dbReference type="HOGENOM" id="CLU_1935553_0_0_5"/>
<evidence type="ECO:0000313" key="2">
    <source>
        <dbReference type="EMBL" id="BAQ18195.1"/>
    </source>
</evidence>
<feature type="transmembrane region" description="Helical" evidence="1">
    <location>
        <begin position="107"/>
        <end position="127"/>
    </location>
</feature>
<accession>A0A0A8K5K9</accession>
<organism evidence="2 3">
    <name type="scientific">Methyloceanibacter caenitepidi</name>
    <dbReference type="NCBI Taxonomy" id="1384459"/>
    <lineage>
        <taxon>Bacteria</taxon>
        <taxon>Pseudomonadati</taxon>
        <taxon>Pseudomonadota</taxon>
        <taxon>Alphaproteobacteria</taxon>
        <taxon>Hyphomicrobiales</taxon>
        <taxon>Hyphomicrobiaceae</taxon>
        <taxon>Methyloceanibacter</taxon>
    </lineage>
</organism>
<keyword evidence="1" id="KW-1133">Transmembrane helix</keyword>
<gene>
    <name evidence="2" type="ORF">GL4_2761</name>
</gene>
<keyword evidence="3" id="KW-1185">Reference proteome</keyword>
<feature type="transmembrane region" description="Helical" evidence="1">
    <location>
        <begin position="12"/>
        <end position="32"/>
    </location>
</feature>
<dbReference type="OrthoDB" id="8447328at2"/>
<dbReference type="STRING" id="1384459.GL4_2761"/>
<feature type="transmembrane region" description="Helical" evidence="1">
    <location>
        <begin position="72"/>
        <end position="101"/>
    </location>
</feature>
<protein>
    <submittedName>
        <fullName evidence="2">Uncharacterized protein</fullName>
    </submittedName>
</protein>
<dbReference type="AlphaFoldDB" id="A0A0A8K5K9"/>
<sequence length="130" mass="13089">MVPLLVLISGCVEVLFGVSAILMPAIVVSGVGGPQADLATLSLIRLLGVATFGLGVGALLGRNWAIATGDHAMAYGLGSYAAISLAIYNILAAPVLLFGALQTGSQGLWAGGALHGVIGLLFVVALVRRH</sequence>
<reference evidence="2 3" key="1">
    <citation type="submission" date="2014-09" db="EMBL/GenBank/DDBJ databases">
        <title>Genome sequencing of Methyloceanibacter caenitepidi Gela4.</title>
        <authorList>
            <person name="Takeuchi M."/>
            <person name="Susumu S."/>
            <person name="Kamagata Y."/>
            <person name="Oshima K."/>
            <person name="Hattori M."/>
            <person name="Iwasaki W."/>
        </authorList>
    </citation>
    <scope>NUCLEOTIDE SEQUENCE [LARGE SCALE GENOMIC DNA]</scope>
    <source>
        <strain evidence="2 3">Gela4</strain>
    </source>
</reference>
<name>A0A0A8K5K9_9HYPH</name>
<evidence type="ECO:0000313" key="3">
    <source>
        <dbReference type="Proteomes" id="UP000031643"/>
    </source>
</evidence>